<dbReference type="NCBIfam" id="TIGR01945">
    <property type="entry name" value="rnfC"/>
    <property type="match status" value="1"/>
</dbReference>
<dbReference type="Gene3D" id="3.30.70.20">
    <property type="match status" value="1"/>
</dbReference>
<keyword evidence="3" id="KW-0408">Iron</keyword>
<evidence type="ECO:0000259" key="6">
    <source>
        <dbReference type="Pfam" id="PF10531"/>
    </source>
</evidence>
<name>A0A5J4Q7W9_9ZZZZ</name>
<sequence>AGISILMKAAKVNKGFIGIENNKPDAIKLMTKIASQYAGITVIPLKVKYPQGGEKQLINAIIGRQVSSGALPVSVGAIVQNVATAFAVYQAVQKNKPLFERVVSVTGKSLSNPSNFMVRLGTPIELLIQACGGLPEDASKIIGGGPMMGKALINTDIPTTKGSSGILLMNRKDGKRSEIKNCVRCAKCVNACPMGLEPYLLSALSEKGDFERMEKENIMDCMECGCCQFTCPACRPLLDYCRLGKSKVGAIIRTRKN</sequence>
<keyword evidence="2" id="KW-0479">Metal-binding</keyword>
<dbReference type="SUPFAM" id="SSF142019">
    <property type="entry name" value="Nqo1 FMN-binding domain-like"/>
    <property type="match status" value="1"/>
</dbReference>
<evidence type="ECO:0000256" key="4">
    <source>
        <dbReference type="ARBA" id="ARBA00023014"/>
    </source>
</evidence>
<dbReference type="Pfam" id="PF13237">
    <property type="entry name" value="Fer4_10"/>
    <property type="match status" value="1"/>
</dbReference>
<evidence type="ECO:0000313" key="8">
    <source>
        <dbReference type="EMBL" id="KAA6318086.1"/>
    </source>
</evidence>
<dbReference type="InterPro" id="IPR010208">
    <property type="entry name" value="Ion_transpt_RnfC/RsxC"/>
</dbReference>
<dbReference type="GO" id="GO:0009055">
    <property type="term" value="F:electron transfer activity"/>
    <property type="evidence" value="ECO:0007669"/>
    <property type="project" value="InterPro"/>
</dbReference>
<evidence type="ECO:0000259" key="7">
    <source>
        <dbReference type="Pfam" id="PF13237"/>
    </source>
</evidence>
<dbReference type="GO" id="GO:0046872">
    <property type="term" value="F:metal ion binding"/>
    <property type="evidence" value="ECO:0007669"/>
    <property type="project" value="UniProtKB-KW"/>
</dbReference>
<feature type="domain" description="NADH-ubiquinone oxidoreductase 51kDa subunit FMN-binding" evidence="5">
    <location>
        <begin position="2"/>
        <end position="90"/>
    </location>
</feature>
<comment type="caution">
    <text evidence="8">The sequence shown here is derived from an EMBL/GenBank/DDBJ whole genome shotgun (WGS) entry which is preliminary data.</text>
</comment>
<organism evidence="8">
    <name type="scientific">termite gut metagenome</name>
    <dbReference type="NCBI Taxonomy" id="433724"/>
    <lineage>
        <taxon>unclassified sequences</taxon>
        <taxon>metagenomes</taxon>
        <taxon>organismal metagenomes</taxon>
    </lineage>
</organism>
<protein>
    <submittedName>
        <fullName evidence="8">Electron transport complex subunit RnfC</fullName>
    </submittedName>
</protein>
<dbReference type="HAMAP" id="MF_00461">
    <property type="entry name" value="RsxC_RnfC"/>
    <property type="match status" value="1"/>
</dbReference>
<dbReference type="Pfam" id="PF01512">
    <property type="entry name" value="Complex1_51K"/>
    <property type="match status" value="1"/>
</dbReference>
<reference evidence="8" key="1">
    <citation type="submission" date="2019-03" db="EMBL/GenBank/DDBJ databases">
        <title>Single cell metagenomics reveals metabolic interactions within the superorganism composed of flagellate Streblomastix strix and complex community of Bacteroidetes bacteria on its surface.</title>
        <authorList>
            <person name="Treitli S.C."/>
            <person name="Kolisko M."/>
            <person name="Husnik F."/>
            <person name="Keeling P."/>
            <person name="Hampl V."/>
        </authorList>
    </citation>
    <scope>NUCLEOTIDE SEQUENCE</scope>
    <source>
        <strain evidence="8">STM</strain>
    </source>
</reference>
<keyword evidence="1" id="KW-0004">4Fe-4S</keyword>
<feature type="domain" description="4Fe-4S ferredoxin-type" evidence="7">
    <location>
        <begin position="180"/>
        <end position="232"/>
    </location>
</feature>
<dbReference type="PANTHER" id="PTHR43034">
    <property type="entry name" value="ION-TRANSLOCATING OXIDOREDUCTASE COMPLEX SUBUNIT C"/>
    <property type="match status" value="1"/>
</dbReference>
<dbReference type="SUPFAM" id="SSF46548">
    <property type="entry name" value="alpha-helical ferredoxin"/>
    <property type="match status" value="1"/>
</dbReference>
<keyword evidence="4" id="KW-0411">Iron-sulfur</keyword>
<dbReference type="InterPro" id="IPR017900">
    <property type="entry name" value="4Fe4S_Fe_S_CS"/>
</dbReference>
<dbReference type="PANTHER" id="PTHR43034:SF2">
    <property type="entry name" value="ION-TRANSLOCATING OXIDOREDUCTASE COMPLEX SUBUNIT C"/>
    <property type="match status" value="1"/>
</dbReference>
<accession>A0A5J4Q7W9</accession>
<evidence type="ECO:0000256" key="1">
    <source>
        <dbReference type="ARBA" id="ARBA00022485"/>
    </source>
</evidence>
<dbReference type="InterPro" id="IPR011538">
    <property type="entry name" value="Nuo51_FMN-bd"/>
</dbReference>
<evidence type="ECO:0000259" key="5">
    <source>
        <dbReference type="Pfam" id="PF01512"/>
    </source>
</evidence>
<dbReference type="Pfam" id="PF10531">
    <property type="entry name" value="SLBB"/>
    <property type="match status" value="1"/>
</dbReference>
<feature type="non-terminal residue" evidence="8">
    <location>
        <position position="1"/>
    </location>
</feature>
<evidence type="ECO:0000256" key="3">
    <source>
        <dbReference type="ARBA" id="ARBA00023004"/>
    </source>
</evidence>
<dbReference type="InterPro" id="IPR037225">
    <property type="entry name" value="Nuo51_FMN-bd_sf"/>
</dbReference>
<dbReference type="GO" id="GO:0016020">
    <property type="term" value="C:membrane"/>
    <property type="evidence" value="ECO:0007669"/>
    <property type="project" value="InterPro"/>
</dbReference>
<gene>
    <name evidence="8" type="ORF">EZS27_031857</name>
</gene>
<feature type="domain" description="Soluble ligand binding" evidence="6">
    <location>
        <begin position="102"/>
        <end position="149"/>
    </location>
</feature>
<evidence type="ECO:0000256" key="2">
    <source>
        <dbReference type="ARBA" id="ARBA00022723"/>
    </source>
</evidence>
<dbReference type="EMBL" id="SNRY01004306">
    <property type="protein sequence ID" value="KAA6318086.1"/>
    <property type="molecule type" value="Genomic_DNA"/>
</dbReference>
<dbReference type="PROSITE" id="PS00198">
    <property type="entry name" value="4FE4S_FER_1"/>
    <property type="match status" value="2"/>
</dbReference>
<dbReference type="InterPro" id="IPR017896">
    <property type="entry name" value="4Fe4S_Fe-S-bd"/>
</dbReference>
<dbReference type="Gene3D" id="3.40.50.11540">
    <property type="entry name" value="NADH-ubiquinone oxidoreductase 51kDa subunit"/>
    <property type="match status" value="1"/>
</dbReference>
<proteinExistence type="inferred from homology"/>
<dbReference type="AlphaFoldDB" id="A0A5J4Q7W9"/>
<dbReference type="InterPro" id="IPR019554">
    <property type="entry name" value="Soluble_ligand-bd"/>
</dbReference>
<dbReference type="GO" id="GO:0051539">
    <property type="term" value="F:4 iron, 4 sulfur cluster binding"/>
    <property type="evidence" value="ECO:0007669"/>
    <property type="project" value="UniProtKB-KW"/>
</dbReference>